<dbReference type="Proteomes" id="UP001139559">
    <property type="component" value="Unassembled WGS sequence"/>
</dbReference>
<evidence type="ECO:0000256" key="1">
    <source>
        <dbReference type="ARBA" id="ARBA00012386"/>
    </source>
</evidence>
<evidence type="ECO:0000256" key="3">
    <source>
        <dbReference type="ARBA" id="ARBA00022691"/>
    </source>
</evidence>
<accession>A0A9X2BNA5</accession>
<keyword evidence="2" id="KW-0808">Transferase</keyword>
<keyword evidence="3" id="KW-0949">S-adenosyl-L-methionine</keyword>
<name>A0A9X2BNA5_9VIBR</name>
<evidence type="ECO:0000313" key="7">
    <source>
        <dbReference type="Proteomes" id="UP001139559"/>
    </source>
</evidence>
<dbReference type="PANTHER" id="PTHR21392">
    <property type="entry name" value="TRNA-URIDINE AMINOCARBOXYPROPYLTRANSFERASE 2"/>
    <property type="match status" value="1"/>
</dbReference>
<evidence type="ECO:0000256" key="4">
    <source>
        <dbReference type="ARBA" id="ARBA00022694"/>
    </source>
</evidence>
<dbReference type="InterPro" id="IPR005636">
    <property type="entry name" value="DTW"/>
</dbReference>
<dbReference type="AlphaFoldDB" id="A0A9X2BNA5"/>
<gene>
    <name evidence="6" type="ORF">KP803_20960</name>
</gene>
<dbReference type="GO" id="GO:0016432">
    <property type="term" value="F:tRNA-uridine aminocarboxypropyltransferase activity"/>
    <property type="evidence" value="ECO:0007669"/>
    <property type="project" value="UniProtKB-EC"/>
</dbReference>
<dbReference type="Pfam" id="PF03942">
    <property type="entry name" value="DTW"/>
    <property type="match status" value="1"/>
</dbReference>
<dbReference type="PANTHER" id="PTHR21392:SF1">
    <property type="entry name" value="TRNA-URIDINE AMINOCARBOXYPROPYLTRANSFERASE"/>
    <property type="match status" value="1"/>
</dbReference>
<keyword evidence="7" id="KW-1185">Reference proteome</keyword>
<keyword evidence="4" id="KW-0819">tRNA processing</keyword>
<dbReference type="InterPro" id="IPR039262">
    <property type="entry name" value="DTWD2/TAPT"/>
</dbReference>
<evidence type="ECO:0000259" key="5">
    <source>
        <dbReference type="SMART" id="SM01144"/>
    </source>
</evidence>
<protein>
    <recommendedName>
        <fullName evidence="1">tRNA-uridine aminocarboxypropyltransferase</fullName>
        <ecNumber evidence="1">2.5.1.25</ecNumber>
    </recommendedName>
</protein>
<dbReference type="EC" id="2.5.1.25" evidence="1"/>
<feature type="domain" description="DTW" evidence="5">
    <location>
        <begin position="3"/>
        <end position="202"/>
    </location>
</feature>
<dbReference type="SMART" id="SM01144">
    <property type="entry name" value="DTW"/>
    <property type="match status" value="1"/>
</dbReference>
<sequence>MTHPAPCLRCHLTLHCVCDLIPQIKSPIHIALLMHENELRRETNTGQWLLAALDQCSSHVWQRKSPTASLIELIKQPNVVPMLLFPSEQSISAEEAIANIQQKKAGLDKSSETIPVFIILDGTWQEAKKMANKIPWLDGCQHIHLSPDSRSHYQLRRNQADGHLCTLEVGAELLKKVGKEKEAAQLNEFLNHYMNVFHADKCGHQYRASK</sequence>
<dbReference type="EMBL" id="JAJHVV010000019">
    <property type="protein sequence ID" value="MCK6265733.1"/>
    <property type="molecule type" value="Genomic_DNA"/>
</dbReference>
<evidence type="ECO:0000313" key="6">
    <source>
        <dbReference type="EMBL" id="MCK6265733.1"/>
    </source>
</evidence>
<dbReference type="GO" id="GO:0008033">
    <property type="term" value="P:tRNA processing"/>
    <property type="evidence" value="ECO:0007669"/>
    <property type="project" value="UniProtKB-KW"/>
</dbReference>
<proteinExistence type="predicted"/>
<comment type="caution">
    <text evidence="6">The sequence shown here is derived from an EMBL/GenBank/DDBJ whole genome shotgun (WGS) entry which is preliminary data.</text>
</comment>
<reference evidence="6" key="1">
    <citation type="submission" date="2021-11" db="EMBL/GenBank/DDBJ databases">
        <title>Vibrio ZSDE26 sp. nov. and Vibrio ZSDZ34 sp. nov., isolated from coastal seawater in Qingdao.</title>
        <authorList>
            <person name="Zhang P."/>
        </authorList>
    </citation>
    <scope>NUCLEOTIDE SEQUENCE</scope>
    <source>
        <strain evidence="6">ZSDE26</strain>
    </source>
</reference>
<dbReference type="RefSeq" id="WP_248010798.1">
    <property type="nucleotide sequence ID" value="NZ_JAJHVV010000019.1"/>
</dbReference>
<evidence type="ECO:0000256" key="2">
    <source>
        <dbReference type="ARBA" id="ARBA00022679"/>
    </source>
</evidence>
<organism evidence="6 7">
    <name type="scientific">Vibrio amylolyticus</name>
    <dbReference type="NCBI Taxonomy" id="2847292"/>
    <lineage>
        <taxon>Bacteria</taxon>
        <taxon>Pseudomonadati</taxon>
        <taxon>Pseudomonadota</taxon>
        <taxon>Gammaproteobacteria</taxon>
        <taxon>Vibrionales</taxon>
        <taxon>Vibrionaceae</taxon>
        <taxon>Vibrio</taxon>
    </lineage>
</organism>